<evidence type="ECO:0000256" key="5">
    <source>
        <dbReference type="ARBA" id="ARBA00022917"/>
    </source>
</evidence>
<feature type="compositionally biased region" description="Basic and acidic residues" evidence="11">
    <location>
        <begin position="565"/>
        <end position="585"/>
    </location>
</feature>
<sequence length="1417" mass="158031">MRPTLLLGSTTTTRQFGGKGFFPQWGVEPKTEATADDDLLPHELAAKEATRAAKAAKDAAIAKAKAEKEEAKRKAAEAPKPKAAPLPFEPFRKAPPSRTPVKTSSLPFEPFSKAPPQKEFVRSPLKTSNASSSGPQSFIRRIPVDASPLPVQPIRPVAPSPAAPPPPPPSPPPPLTSAPEPEPTSPSEPKPPGSEIMEKLSATLKAAPVTKPVKPAAAKPTKGFGSLSGWGSFGSPIFGNKAINPDDNLLPHELAALEKRRKAREEVEVRERAEKEKVEQAKLAAERAERERLEQARLAAEQVVLEQRRREQEEADARERAKREREEQTKLAAERASLERRIKEIQEAEARLKAEQERVEQARLALEQAMESQRLEQERSKATSPSVDPWAHLLPHERAAKEQAARELQHAEEGRAAAERQRLAEEERAKVAAAAAKEQAARERQRAEEEKAAKERQRIEEEKAKAAAAAMVDPWDHLLPHERAEKERAKKEREDRERAAQEQVRQSKEERERVEEERQRVAKERAKKELEARQSAERAEREKWEKAKVASANIDPLGHFLPHERAAHEQRMKERQAAPARDEGVPIRSTPSTRGVSRNPDRVDSREWAHLQRKDVPLPHLPTNPFKTTSDPFRNALDPVRGLLNHHPRPPNENPWARLAGPKPPPKPLSEDVDESVWDKMIQREETAKSDPESEASWDWVDEHVDKSQDKNATAATPPPSEEPTPYIFPSDTTDFAAENMRRFERRSRFDAPEKEKPKKTQSKNKGYERDDEFDEFEREERRRRKAERKLEKELERLEAAEGPTPILLPEFISVANLADALGQKVKPFVRQLEALGFEDVGKDNIVTGETAALIAQEYGFEPTIEAGEDKDLKPRPPPEDPSSLPLRPPVVTIMGHVDHGKTTLLDFLRKSSIVSQEHGGITQHIGAFSVKMSTGKTITFLDTPGHAAFLAMRQRGANVTDIVILVVAADDSVKPQTIEAIKHAQGAKVPIIVAINKIDKDSANIDRVKADLAAQGLEIEDYGGDVQVVPVSGKTGQGMDDLEENILLLAEMLDIRSETDGMAEGWVLESSIKPIGRVATVLIKRGTLRKGDFIVAGRVFTKVRQLRNEAGEEVLEAPPGTAVEVLGWKDPPEAGDMIIQAPDEDRAKDAVDYRQEFKEREEVIAQMAEQEQQARERELEKEREEKRQKALEAGEEYLEDAEEDGASKTKIVNFSVKGDVTGSVEAVAAAILEQGNNEVKCRILNQGPGQITEWDVEHASVSGSTIINFNNPVPGHIKRMADDAGVKILEHNVIYHLVAEVKQILSECLAPVVTWRVLGEAEVLQVFPINLKGRRYKNIAGCRIRNGTVEVNSRCRVIRGDKTVFEGILDQLKHGKKDVEKATKGGECGISFENWEDFQEGDHIQTIEEVRTKRTL</sequence>
<dbReference type="SUPFAM" id="SSF52540">
    <property type="entry name" value="P-loop containing nucleoside triphosphate hydrolases"/>
    <property type="match status" value="1"/>
</dbReference>
<feature type="compositionally biased region" description="Basic and acidic residues" evidence="11">
    <location>
        <begin position="868"/>
        <end position="879"/>
    </location>
</feature>
<accession>A0AAN7BZ98</accession>
<dbReference type="CDD" id="cd01887">
    <property type="entry name" value="IF2_eIF5B"/>
    <property type="match status" value="1"/>
</dbReference>
<feature type="compositionally biased region" description="Pro residues" evidence="11">
    <location>
        <begin position="150"/>
        <end position="192"/>
    </location>
</feature>
<dbReference type="FunFam" id="3.40.50.300:FF:000019">
    <property type="entry name" value="Translation initiation factor IF-2"/>
    <property type="match status" value="1"/>
</dbReference>
<keyword evidence="4" id="KW-0547">Nucleotide-binding</keyword>
<dbReference type="GO" id="GO:0003743">
    <property type="term" value="F:translation initiation factor activity"/>
    <property type="evidence" value="ECO:0007669"/>
    <property type="project" value="UniProtKB-KW"/>
</dbReference>
<dbReference type="Gene3D" id="2.40.30.10">
    <property type="entry name" value="Translation factors"/>
    <property type="match status" value="2"/>
</dbReference>
<dbReference type="FunFam" id="2.40.30.10:FF:000007">
    <property type="entry name" value="Translation initiation factor IF-2"/>
    <property type="match status" value="1"/>
</dbReference>
<dbReference type="EMBL" id="MU865290">
    <property type="protein sequence ID" value="KAK4231952.1"/>
    <property type="molecule type" value="Genomic_DNA"/>
</dbReference>
<evidence type="ECO:0000313" key="13">
    <source>
        <dbReference type="EMBL" id="KAK4231952.1"/>
    </source>
</evidence>
<dbReference type="Pfam" id="PF11987">
    <property type="entry name" value="IF-2"/>
    <property type="match status" value="1"/>
</dbReference>
<comment type="caution">
    <text evidence="13">The sequence shown here is derived from an EMBL/GenBank/DDBJ whole genome shotgun (WGS) entry which is preliminary data.</text>
</comment>
<dbReference type="FunFam" id="2.40.30.10:FF:000008">
    <property type="entry name" value="Translation initiation factor IF-2"/>
    <property type="match status" value="1"/>
</dbReference>
<reference evidence="13" key="1">
    <citation type="journal article" date="2023" name="Mol. Phylogenet. Evol.">
        <title>Genome-scale phylogeny and comparative genomics of the fungal order Sordariales.</title>
        <authorList>
            <person name="Hensen N."/>
            <person name="Bonometti L."/>
            <person name="Westerberg I."/>
            <person name="Brannstrom I.O."/>
            <person name="Guillou S."/>
            <person name="Cros-Aarteil S."/>
            <person name="Calhoun S."/>
            <person name="Haridas S."/>
            <person name="Kuo A."/>
            <person name="Mondo S."/>
            <person name="Pangilinan J."/>
            <person name="Riley R."/>
            <person name="LaButti K."/>
            <person name="Andreopoulos B."/>
            <person name="Lipzen A."/>
            <person name="Chen C."/>
            <person name="Yan M."/>
            <person name="Daum C."/>
            <person name="Ng V."/>
            <person name="Clum A."/>
            <person name="Steindorff A."/>
            <person name="Ohm R.A."/>
            <person name="Martin F."/>
            <person name="Silar P."/>
            <person name="Natvig D.O."/>
            <person name="Lalanne C."/>
            <person name="Gautier V."/>
            <person name="Ament-Velasquez S.L."/>
            <person name="Kruys A."/>
            <person name="Hutchinson M.I."/>
            <person name="Powell A.J."/>
            <person name="Barry K."/>
            <person name="Miller A.N."/>
            <person name="Grigoriev I.V."/>
            <person name="Debuchy R."/>
            <person name="Gladieux P."/>
            <person name="Hiltunen Thoren M."/>
            <person name="Johannesson H."/>
        </authorList>
    </citation>
    <scope>NUCLEOTIDE SEQUENCE</scope>
    <source>
        <strain evidence="13">CBS 990.96</strain>
    </source>
</reference>
<dbReference type="InterPro" id="IPR006847">
    <property type="entry name" value="IF2_N"/>
</dbReference>
<dbReference type="CDD" id="cd03702">
    <property type="entry name" value="IF2_mtIF2_II"/>
    <property type="match status" value="1"/>
</dbReference>
<feature type="compositionally biased region" description="Basic and acidic residues" evidence="11">
    <location>
        <begin position="474"/>
        <end position="548"/>
    </location>
</feature>
<keyword evidence="8" id="KW-0342">GTP-binding</keyword>
<dbReference type="InterPro" id="IPR009000">
    <property type="entry name" value="Transl_B-barrel_sf"/>
</dbReference>
<evidence type="ECO:0000256" key="8">
    <source>
        <dbReference type="ARBA" id="ARBA00023134"/>
    </source>
</evidence>
<dbReference type="Pfam" id="PF22042">
    <property type="entry name" value="EF-G_D2"/>
    <property type="match status" value="1"/>
</dbReference>
<keyword evidence="6" id="KW-0809">Transit peptide</keyword>
<keyword evidence="14" id="KW-1185">Reference proteome</keyword>
<dbReference type="Proteomes" id="UP001301958">
    <property type="component" value="Unassembled WGS sequence"/>
</dbReference>
<feature type="compositionally biased region" description="Basic and acidic residues" evidence="11">
    <location>
        <begin position="1173"/>
        <end position="1193"/>
    </location>
</feature>
<evidence type="ECO:0000313" key="14">
    <source>
        <dbReference type="Proteomes" id="UP001301958"/>
    </source>
</evidence>
<dbReference type="Gene3D" id="3.40.50.300">
    <property type="entry name" value="P-loop containing nucleotide triphosphate hydrolases"/>
    <property type="match status" value="1"/>
</dbReference>
<comment type="subcellular location">
    <subcellularLocation>
        <location evidence="1">Mitochondrion</location>
    </subcellularLocation>
</comment>
<proteinExistence type="inferred from homology"/>
<feature type="region of interest" description="Disordered" evidence="11">
    <location>
        <begin position="63"/>
        <end position="227"/>
    </location>
</feature>
<reference evidence="13" key="2">
    <citation type="submission" date="2023-05" db="EMBL/GenBank/DDBJ databases">
        <authorList>
            <consortium name="Lawrence Berkeley National Laboratory"/>
            <person name="Steindorff A."/>
            <person name="Hensen N."/>
            <person name="Bonometti L."/>
            <person name="Westerberg I."/>
            <person name="Brannstrom I.O."/>
            <person name="Guillou S."/>
            <person name="Cros-Aarteil S."/>
            <person name="Calhoun S."/>
            <person name="Haridas S."/>
            <person name="Kuo A."/>
            <person name="Mondo S."/>
            <person name="Pangilinan J."/>
            <person name="Riley R."/>
            <person name="Labutti K."/>
            <person name="Andreopoulos B."/>
            <person name="Lipzen A."/>
            <person name="Chen C."/>
            <person name="Yanf M."/>
            <person name="Daum C."/>
            <person name="Ng V."/>
            <person name="Clum A."/>
            <person name="Ohm R."/>
            <person name="Martin F."/>
            <person name="Silar P."/>
            <person name="Natvig D."/>
            <person name="Lalanne C."/>
            <person name="Gautier V."/>
            <person name="Ament-Velasquez S.L."/>
            <person name="Kruys A."/>
            <person name="Hutchinson M.I."/>
            <person name="Powell A.J."/>
            <person name="Barry K."/>
            <person name="Miller A.N."/>
            <person name="Grigoriev I.V."/>
            <person name="Debuchy R."/>
            <person name="Gladieux P."/>
            <person name="Thoren M.H."/>
            <person name="Johannesson H."/>
        </authorList>
    </citation>
    <scope>NUCLEOTIDE SEQUENCE</scope>
    <source>
        <strain evidence="13">CBS 990.96</strain>
    </source>
</reference>
<dbReference type="NCBIfam" id="TIGR00231">
    <property type="entry name" value="small_GTP"/>
    <property type="match status" value="1"/>
</dbReference>
<feature type="compositionally biased region" description="Acidic residues" evidence="11">
    <location>
        <begin position="1194"/>
        <end position="1205"/>
    </location>
</feature>
<keyword evidence="7" id="KW-0496">Mitochondrion</keyword>
<feature type="compositionally biased region" description="Basic and acidic residues" evidence="11">
    <location>
        <begin position="439"/>
        <end position="465"/>
    </location>
</feature>
<comment type="similarity">
    <text evidence="2">Belongs to the TRAFAC class translation factor GTPase superfamily. Classic translation factor GTPase family. IF-2 subfamily.</text>
</comment>
<evidence type="ECO:0000256" key="3">
    <source>
        <dbReference type="ARBA" id="ARBA00022540"/>
    </source>
</evidence>
<dbReference type="GO" id="GO:0005525">
    <property type="term" value="F:GTP binding"/>
    <property type="evidence" value="ECO:0007669"/>
    <property type="project" value="UniProtKB-KW"/>
</dbReference>
<feature type="compositionally biased region" description="Polar residues" evidence="11">
    <location>
        <begin position="125"/>
        <end position="136"/>
    </location>
</feature>
<dbReference type="Gene3D" id="3.40.50.10050">
    <property type="entry name" value="Translation initiation factor IF- 2, domain 3"/>
    <property type="match status" value="1"/>
</dbReference>
<gene>
    <name evidence="13" type="ORF">QBC38DRAFT_178502</name>
</gene>
<dbReference type="InterPro" id="IPR000795">
    <property type="entry name" value="T_Tr_GTP-bd_dom"/>
</dbReference>
<feature type="compositionally biased region" description="Basic and acidic residues" evidence="11">
    <location>
        <begin position="677"/>
        <end position="692"/>
    </location>
</feature>
<dbReference type="HAMAP" id="MF_00100_B">
    <property type="entry name" value="IF_2_B"/>
    <property type="match status" value="1"/>
</dbReference>
<dbReference type="GO" id="GO:0005739">
    <property type="term" value="C:mitochondrion"/>
    <property type="evidence" value="ECO:0007669"/>
    <property type="project" value="UniProtKB-SubCell"/>
</dbReference>
<dbReference type="InterPro" id="IPR015760">
    <property type="entry name" value="TIF_IF2"/>
</dbReference>
<feature type="compositionally biased region" description="Basic and acidic residues" evidence="11">
    <location>
        <begin position="701"/>
        <end position="710"/>
    </location>
</feature>
<dbReference type="SUPFAM" id="SSF52156">
    <property type="entry name" value="Initiation factor IF2/eIF5b, domain 3"/>
    <property type="match status" value="1"/>
</dbReference>
<organism evidence="13 14">
    <name type="scientific">Podospora fimiseda</name>
    <dbReference type="NCBI Taxonomy" id="252190"/>
    <lineage>
        <taxon>Eukaryota</taxon>
        <taxon>Fungi</taxon>
        <taxon>Dikarya</taxon>
        <taxon>Ascomycota</taxon>
        <taxon>Pezizomycotina</taxon>
        <taxon>Sordariomycetes</taxon>
        <taxon>Sordariomycetidae</taxon>
        <taxon>Sordariales</taxon>
        <taxon>Podosporaceae</taxon>
        <taxon>Podospora</taxon>
    </lineage>
</organism>
<evidence type="ECO:0000259" key="12">
    <source>
        <dbReference type="PROSITE" id="PS51722"/>
    </source>
</evidence>
<dbReference type="InterPro" id="IPR036925">
    <property type="entry name" value="TIF_IF2_dom3_sf"/>
</dbReference>
<evidence type="ECO:0000256" key="9">
    <source>
        <dbReference type="ARBA" id="ARBA00025162"/>
    </source>
</evidence>
<dbReference type="InterPro" id="IPR023115">
    <property type="entry name" value="TIF_IF2_dom3"/>
</dbReference>
<dbReference type="Pfam" id="PF04760">
    <property type="entry name" value="IF2_N"/>
    <property type="match status" value="1"/>
</dbReference>
<dbReference type="PROSITE" id="PS51722">
    <property type="entry name" value="G_TR_2"/>
    <property type="match status" value="1"/>
</dbReference>
<feature type="region of interest" description="Disordered" evidence="11">
    <location>
        <begin position="307"/>
        <end position="332"/>
    </location>
</feature>
<dbReference type="InterPro" id="IPR044145">
    <property type="entry name" value="IF2_II"/>
</dbReference>
<evidence type="ECO:0000256" key="10">
    <source>
        <dbReference type="ARBA" id="ARBA00044200"/>
    </source>
</evidence>
<feature type="compositionally biased region" description="Basic and acidic residues" evidence="11">
    <location>
        <begin position="740"/>
        <end position="759"/>
    </location>
</feature>
<name>A0AAN7BZ98_9PEZI</name>
<evidence type="ECO:0000256" key="6">
    <source>
        <dbReference type="ARBA" id="ARBA00022946"/>
    </source>
</evidence>
<dbReference type="FunFam" id="3.40.50.10050:FF:000001">
    <property type="entry name" value="Translation initiation factor IF-2"/>
    <property type="match status" value="1"/>
</dbReference>
<dbReference type="CDD" id="cd03692">
    <property type="entry name" value="mtIF2_IVc"/>
    <property type="match status" value="1"/>
</dbReference>
<keyword evidence="3" id="KW-0396">Initiation factor</keyword>
<feature type="compositionally biased region" description="Basic and acidic residues" evidence="11">
    <location>
        <begin position="394"/>
        <end position="430"/>
    </location>
</feature>
<dbReference type="PANTHER" id="PTHR43381">
    <property type="entry name" value="TRANSLATION INITIATION FACTOR IF-2-RELATED"/>
    <property type="match status" value="1"/>
</dbReference>
<evidence type="ECO:0000256" key="4">
    <source>
        <dbReference type="ARBA" id="ARBA00022741"/>
    </source>
</evidence>
<protein>
    <recommendedName>
        <fullName evidence="10">Translation initiation factor IF-2, mitochondrial</fullName>
    </recommendedName>
</protein>
<dbReference type="SUPFAM" id="SSF50447">
    <property type="entry name" value="Translation proteins"/>
    <property type="match status" value="2"/>
</dbReference>
<keyword evidence="5" id="KW-0648">Protein biosynthesis</keyword>
<dbReference type="InterPro" id="IPR027417">
    <property type="entry name" value="P-loop_NTPase"/>
</dbReference>
<feature type="region of interest" description="Disordered" evidence="11">
    <location>
        <begin position="370"/>
        <end position="550"/>
    </location>
</feature>
<comment type="function">
    <text evidence="9">One of the essential components for the initiation of protein synthesis. Protects formylmethionyl-tRNA from spontaneous hydrolysis and promotes its binding to the 30S ribosomal subunits. Also involved in the hydrolysis of GTP during the formation of the 70S ribosomal complex.</text>
</comment>
<feature type="compositionally biased region" description="Low complexity" evidence="11">
    <location>
        <begin position="205"/>
        <end position="225"/>
    </location>
</feature>
<feature type="compositionally biased region" description="Basic and acidic residues" evidence="11">
    <location>
        <begin position="64"/>
        <end position="80"/>
    </location>
</feature>
<feature type="domain" description="Tr-type G" evidence="12">
    <location>
        <begin position="887"/>
        <end position="1059"/>
    </location>
</feature>
<feature type="region of interest" description="Disordered" evidence="11">
    <location>
        <begin position="867"/>
        <end position="889"/>
    </location>
</feature>
<dbReference type="InterPro" id="IPR000178">
    <property type="entry name" value="TF_IF2_bacterial-like"/>
</dbReference>
<feature type="region of interest" description="Disordered" evidence="11">
    <location>
        <begin position="1170"/>
        <end position="1205"/>
    </location>
</feature>
<feature type="region of interest" description="Disordered" evidence="11">
    <location>
        <begin position="565"/>
        <end position="790"/>
    </location>
</feature>
<dbReference type="GO" id="GO:0003924">
    <property type="term" value="F:GTPase activity"/>
    <property type="evidence" value="ECO:0007669"/>
    <property type="project" value="InterPro"/>
</dbReference>
<dbReference type="InterPro" id="IPR053905">
    <property type="entry name" value="EF-G-like_DII"/>
</dbReference>
<dbReference type="Pfam" id="PF00009">
    <property type="entry name" value="GTP_EFTU"/>
    <property type="match status" value="1"/>
</dbReference>
<feature type="compositionally biased region" description="Basic and acidic residues" evidence="11">
    <location>
        <begin position="599"/>
        <end position="617"/>
    </location>
</feature>
<evidence type="ECO:0000256" key="1">
    <source>
        <dbReference type="ARBA" id="ARBA00004173"/>
    </source>
</evidence>
<evidence type="ECO:0000256" key="7">
    <source>
        <dbReference type="ARBA" id="ARBA00023128"/>
    </source>
</evidence>
<dbReference type="InterPro" id="IPR005225">
    <property type="entry name" value="Small_GTP-bd"/>
</dbReference>
<dbReference type="PANTHER" id="PTHR43381:SF20">
    <property type="entry name" value="TRANSLATION INITIATION FACTOR IF-2, MITOCHONDRIAL"/>
    <property type="match status" value="1"/>
</dbReference>
<evidence type="ECO:0000256" key="2">
    <source>
        <dbReference type="ARBA" id="ARBA00007733"/>
    </source>
</evidence>
<evidence type="ECO:0000256" key="11">
    <source>
        <dbReference type="SAM" id="MobiDB-lite"/>
    </source>
</evidence>